<keyword evidence="7" id="KW-0406">Ion transport</keyword>
<dbReference type="Gene3D" id="1.20.120.350">
    <property type="entry name" value="Voltage-gated potassium channels. Chain C"/>
    <property type="match status" value="1"/>
</dbReference>
<comment type="subcellular location">
    <subcellularLocation>
        <location evidence="1">Membrane</location>
        <topology evidence="1">Multi-pass membrane protein</topology>
    </subcellularLocation>
</comment>
<reference evidence="8" key="1">
    <citation type="submission" date="2016-10" db="EMBL/GenBank/DDBJ databases">
        <authorList>
            <person name="Varghese N."/>
            <person name="Submissions S."/>
        </authorList>
    </citation>
    <scope>NUCLEOTIDE SEQUENCE [LARGE SCALE GENOMIC DNA]</scope>
    <source>
        <strain evidence="8">CGMCC 4.5579</strain>
    </source>
</reference>
<feature type="region of interest" description="Disordered" evidence="5">
    <location>
        <begin position="1"/>
        <end position="70"/>
    </location>
</feature>
<feature type="transmembrane region" description="Helical" evidence="6">
    <location>
        <begin position="249"/>
        <end position="269"/>
    </location>
</feature>
<evidence type="ECO:0000256" key="6">
    <source>
        <dbReference type="SAM" id="Phobius"/>
    </source>
</evidence>
<keyword evidence="3 6" id="KW-1133">Transmembrane helix</keyword>
<evidence type="ECO:0000256" key="5">
    <source>
        <dbReference type="SAM" id="MobiDB-lite"/>
    </source>
</evidence>
<proteinExistence type="predicted"/>
<evidence type="ECO:0000313" key="7">
    <source>
        <dbReference type="EMBL" id="SFO86778.1"/>
    </source>
</evidence>
<organism evidence="7 8">
    <name type="scientific">Amycolatopsis arida</name>
    <dbReference type="NCBI Taxonomy" id="587909"/>
    <lineage>
        <taxon>Bacteria</taxon>
        <taxon>Bacillati</taxon>
        <taxon>Actinomycetota</taxon>
        <taxon>Actinomycetes</taxon>
        <taxon>Pseudonocardiales</taxon>
        <taxon>Pseudonocardiaceae</taxon>
        <taxon>Amycolatopsis</taxon>
    </lineage>
</organism>
<evidence type="ECO:0000256" key="3">
    <source>
        <dbReference type="ARBA" id="ARBA00022989"/>
    </source>
</evidence>
<evidence type="ECO:0000256" key="1">
    <source>
        <dbReference type="ARBA" id="ARBA00004141"/>
    </source>
</evidence>
<evidence type="ECO:0000256" key="2">
    <source>
        <dbReference type="ARBA" id="ARBA00022692"/>
    </source>
</evidence>
<keyword evidence="8" id="KW-1185">Reference proteome</keyword>
<dbReference type="GO" id="GO:0016020">
    <property type="term" value="C:membrane"/>
    <property type="evidence" value="ECO:0007669"/>
    <property type="project" value="UniProtKB-SubCell"/>
</dbReference>
<keyword evidence="7" id="KW-0407">Ion channel</keyword>
<dbReference type="InterPro" id="IPR027359">
    <property type="entry name" value="Volt_channel_dom_sf"/>
</dbReference>
<keyword evidence="4 6" id="KW-0472">Membrane</keyword>
<dbReference type="SUPFAM" id="SSF81324">
    <property type="entry name" value="Voltage-gated potassium channels"/>
    <property type="match status" value="1"/>
</dbReference>
<dbReference type="Proteomes" id="UP000198727">
    <property type="component" value="Unassembled WGS sequence"/>
</dbReference>
<feature type="compositionally biased region" description="Basic and acidic residues" evidence="5">
    <location>
        <begin position="17"/>
        <end position="52"/>
    </location>
</feature>
<accession>A0A1I5KP56</accession>
<evidence type="ECO:0000313" key="8">
    <source>
        <dbReference type="Proteomes" id="UP000198727"/>
    </source>
</evidence>
<feature type="transmembrane region" description="Helical" evidence="6">
    <location>
        <begin position="111"/>
        <end position="135"/>
    </location>
</feature>
<dbReference type="GO" id="GO:0034220">
    <property type="term" value="P:monoatomic ion transmembrane transport"/>
    <property type="evidence" value="ECO:0007669"/>
    <property type="project" value="UniProtKB-KW"/>
</dbReference>
<protein>
    <submittedName>
        <fullName evidence="7">Voltage-gated potassium channel</fullName>
    </submittedName>
</protein>
<sequence length="275" mass="30534">MSLAGSAARRPPSIDRALAREERRWEERGPLERPHDDRRASTEPWRAEERRSAARRAGYQKEVVSPPRETEDRQEWAEQLAGRIDRPMSVLGLLFLLVVLGQAVAEDPPLVTVLSVAGWLLWLVFVAEYALRLYVAPRRVAFLRRTWWQLAFLVVPFLRFLRLARLGRVARLVSSVVRGSRSAGRLLSSRLAWLASLSAIVALAASQLLYSTGGYPSYAEALHDASLATVVGEPLTAPGGLARVVEVVLAAYSVVVFATLAAALGAYFLREEPRR</sequence>
<dbReference type="EMBL" id="FOWW01000001">
    <property type="protein sequence ID" value="SFO86778.1"/>
    <property type="molecule type" value="Genomic_DNA"/>
</dbReference>
<feature type="transmembrane region" description="Helical" evidence="6">
    <location>
        <begin position="191"/>
        <end position="210"/>
    </location>
</feature>
<keyword evidence="2 6" id="KW-0812">Transmembrane</keyword>
<dbReference type="STRING" id="587909.SAMN05421810_101244"/>
<gene>
    <name evidence="7" type="ORF">SAMN05421810_101244</name>
</gene>
<keyword evidence="7" id="KW-0813">Transport</keyword>
<name>A0A1I5KP56_9PSEU</name>
<feature type="transmembrane region" description="Helical" evidence="6">
    <location>
        <begin position="88"/>
        <end position="105"/>
    </location>
</feature>
<evidence type="ECO:0000256" key="4">
    <source>
        <dbReference type="ARBA" id="ARBA00023136"/>
    </source>
</evidence>
<dbReference type="AlphaFoldDB" id="A0A1I5KP56"/>